<keyword evidence="3" id="KW-1185">Reference proteome</keyword>
<organism evidence="2 3">
    <name type="scientific">Mycteria americana</name>
    <name type="common">Wood stork</name>
    <dbReference type="NCBI Taxonomy" id="33587"/>
    <lineage>
        <taxon>Eukaryota</taxon>
        <taxon>Metazoa</taxon>
        <taxon>Chordata</taxon>
        <taxon>Craniata</taxon>
        <taxon>Vertebrata</taxon>
        <taxon>Euteleostomi</taxon>
        <taxon>Archelosauria</taxon>
        <taxon>Archosauria</taxon>
        <taxon>Dinosauria</taxon>
        <taxon>Saurischia</taxon>
        <taxon>Theropoda</taxon>
        <taxon>Coelurosauria</taxon>
        <taxon>Aves</taxon>
        <taxon>Neognathae</taxon>
        <taxon>Neoaves</taxon>
        <taxon>Aequornithes</taxon>
        <taxon>Ciconiiformes</taxon>
        <taxon>Ciconiidae</taxon>
        <taxon>Mycteria</taxon>
    </lineage>
</organism>
<sequence length="260" mass="29610">MPLVTAIDRNSLSATIQPIPYTSSGPSVKSMSLQFRDKDVVWDSIKCFAQVQTDDFHSFISKRCFFVKVPLDMVTDKRVSELSKLPSQREEEKPDLSWSVDQSLKNTEQSSLQLQGHRLCGITACAAYRDAVAIALPVRNRPPREGRIHYHLFWRSDSRSDISTDELGNSDFVYTLKQLKPPICPKEVQSDPYVRKGKIWDERQYTENPLQMDSDENPGPGHWNAGLFALNGIIKQMSVSCSKGIFNWVKKGITRTKVWN</sequence>
<accession>A0AAN7SHI4</accession>
<feature type="non-terminal residue" evidence="2">
    <location>
        <position position="260"/>
    </location>
</feature>
<dbReference type="AlphaFoldDB" id="A0AAN7SHI4"/>
<protein>
    <submittedName>
        <fullName evidence="2">Uncharacterized protein</fullName>
    </submittedName>
</protein>
<proteinExistence type="predicted"/>
<dbReference type="Proteomes" id="UP001333110">
    <property type="component" value="Unassembled WGS sequence"/>
</dbReference>
<feature type="compositionally biased region" description="Basic and acidic residues" evidence="1">
    <location>
        <begin position="80"/>
        <end position="95"/>
    </location>
</feature>
<dbReference type="EMBL" id="JAUNZN010000001">
    <property type="protein sequence ID" value="KAK4830146.1"/>
    <property type="molecule type" value="Genomic_DNA"/>
</dbReference>
<evidence type="ECO:0000313" key="2">
    <source>
        <dbReference type="EMBL" id="KAK4830146.1"/>
    </source>
</evidence>
<gene>
    <name evidence="2" type="ORF">QYF61_008634</name>
</gene>
<evidence type="ECO:0000256" key="1">
    <source>
        <dbReference type="SAM" id="MobiDB-lite"/>
    </source>
</evidence>
<comment type="caution">
    <text evidence="2">The sequence shown here is derived from an EMBL/GenBank/DDBJ whole genome shotgun (WGS) entry which is preliminary data.</text>
</comment>
<name>A0AAN7SHI4_MYCAM</name>
<reference evidence="2 3" key="1">
    <citation type="journal article" date="2023" name="J. Hered.">
        <title>Chromosome-level genome of the wood stork (Mycteria americana) provides insight into avian chromosome evolution.</title>
        <authorList>
            <person name="Flamio R. Jr."/>
            <person name="Ramstad K.M."/>
        </authorList>
    </citation>
    <scope>NUCLEOTIDE SEQUENCE [LARGE SCALE GENOMIC DNA]</scope>
    <source>
        <strain evidence="2">JAX WOST 10</strain>
    </source>
</reference>
<feature type="region of interest" description="Disordered" evidence="1">
    <location>
        <begin position="80"/>
        <end position="100"/>
    </location>
</feature>
<evidence type="ECO:0000313" key="3">
    <source>
        <dbReference type="Proteomes" id="UP001333110"/>
    </source>
</evidence>